<feature type="compositionally biased region" description="Basic and acidic residues" evidence="3">
    <location>
        <begin position="254"/>
        <end position="264"/>
    </location>
</feature>
<dbReference type="SUPFAM" id="SSF52540">
    <property type="entry name" value="P-loop containing nucleoside triphosphate hydrolases"/>
    <property type="match status" value="1"/>
</dbReference>
<evidence type="ECO:0000313" key="5">
    <source>
        <dbReference type="EnsemblMetazoa" id="XP_030848214"/>
    </source>
</evidence>
<organism evidence="5 6">
    <name type="scientific">Strongylocentrotus purpuratus</name>
    <name type="common">Purple sea urchin</name>
    <dbReference type="NCBI Taxonomy" id="7668"/>
    <lineage>
        <taxon>Eukaryota</taxon>
        <taxon>Metazoa</taxon>
        <taxon>Echinodermata</taxon>
        <taxon>Eleutherozoa</taxon>
        <taxon>Echinozoa</taxon>
        <taxon>Echinoidea</taxon>
        <taxon>Euechinoidea</taxon>
        <taxon>Echinacea</taxon>
        <taxon>Camarodonta</taxon>
        <taxon>Echinidea</taxon>
        <taxon>Strongylocentrotidae</taxon>
        <taxon>Strongylocentrotus</taxon>
    </lineage>
</organism>
<feature type="compositionally biased region" description="Polar residues" evidence="3">
    <location>
        <begin position="226"/>
        <end position="241"/>
    </location>
</feature>
<feature type="compositionally biased region" description="Basic and acidic residues" evidence="3">
    <location>
        <begin position="773"/>
        <end position="785"/>
    </location>
</feature>
<feature type="compositionally biased region" description="Polar residues" evidence="3">
    <location>
        <begin position="86"/>
        <end position="110"/>
    </location>
</feature>
<dbReference type="InParanoid" id="A0A7M7T230"/>
<feature type="compositionally biased region" description="Low complexity" evidence="3">
    <location>
        <begin position="1305"/>
        <end position="1340"/>
    </location>
</feature>
<dbReference type="Pfam" id="PF01576">
    <property type="entry name" value="Myosin_tail_1"/>
    <property type="match status" value="1"/>
</dbReference>
<dbReference type="RefSeq" id="XP_030848214.1">
    <property type="nucleotide sequence ID" value="XM_030992354.1"/>
</dbReference>
<dbReference type="Proteomes" id="UP000007110">
    <property type="component" value="Unassembled WGS sequence"/>
</dbReference>
<dbReference type="GO" id="GO:0005737">
    <property type="term" value="C:cytoplasm"/>
    <property type="evidence" value="ECO:0000318"/>
    <property type="project" value="GO_Central"/>
</dbReference>
<feature type="compositionally biased region" description="Low complexity" evidence="3">
    <location>
        <begin position="1277"/>
        <end position="1290"/>
    </location>
</feature>
<dbReference type="Gene3D" id="1.20.5.4820">
    <property type="match status" value="1"/>
</dbReference>
<dbReference type="EnsemblMetazoa" id="XM_030992354">
    <property type="protein sequence ID" value="XP_030848214"/>
    <property type="gene ID" value="LOC588253"/>
</dbReference>
<feature type="compositionally biased region" description="Basic and acidic residues" evidence="3">
    <location>
        <begin position="1181"/>
        <end position="1196"/>
    </location>
</feature>
<keyword evidence="1 2" id="KW-0175">Coiled coil</keyword>
<evidence type="ECO:0000256" key="2">
    <source>
        <dbReference type="SAM" id="Coils"/>
    </source>
</evidence>
<feature type="region of interest" description="Disordered" evidence="3">
    <location>
        <begin position="771"/>
        <end position="797"/>
    </location>
</feature>
<feature type="compositionally biased region" description="Basic and acidic residues" evidence="3">
    <location>
        <begin position="1204"/>
        <end position="1213"/>
    </location>
</feature>
<sequence>MSFFCVVSSGEEKQVHVRQVMEESSGQDSPSVEDAHGRCSWGDGGSPSNRDTPVTGGSGGIQRDDHSSAVIKGPEERYRSEIRLSTGPTQQEQQSNSMHWNNDYNPSDSANLRKTLKELTAKSDGDLRRKEFSQSKAVHDKFSQSVTGNPAVGVLHGAKVFPFSDPRKLEQKIDATGQTLREGKPPLLRQAARSNRNMMKGDRIEKSPVTNKVGQLRHRWEVLATNDPQPKQQVNSATPSGRGNGEVPRPRRRLTSDEQKHERPPLPPKTKPKPKKDVRERSEAFIECIEPPSSQDEQDAGVSSAAPVQQKMEVNRSAHQMNLHTLYTKREDSGLSSACSTISLENYPLHNHSYNLPPNASDRRFNYASKKSDQLSDVKSTTQDALPRPETQVAFFDAETSHSILKPGFDVVQNKPRPGEDHFQPDEVLNENYSKGFISSHKHFHPEQIIEENVSSEEFANLEKGVQPFGGIPLKNGNNLHGENDKGKDQNSNECETLNLKATGKTEIFFRPGALVQIEDKRDRQLSDTITRFQAHCRGYLARENLKQLKIQKLAITCIQRNIRKFLAVKNWPWWRLVTKVLPLLDVHRTEEELKMKDLELEQLRSKVAKMETERNTLKQNVDKLDSRVTEMSADLSEEHTAATHASELLEGETAERLRLEKELKEIRSNYNTLQRKSEKMEMELMEHRMVRSSIIEADMSSDDEADSMFRLKYMQLRKEMELGKKRLQQEHEEEKEKLLSNRKSVEKKFVEASEEAEEFKRQLNNFKRRSQKMAEESQDMKLHLESQQTRNSDLEKKQRKFDAELAKVHQDLQQEKTTKDRLQREKGKLEGENFIISQQLEDMKSEVKVTEVKIDTLKSEMEDLSSHGSTEVKEVAGLKRAKRDLETKLQDQEEELDDQAGQIQQLEQTKLRLEMQLERIKQSHQKELDAKDEEVEEVRASAQNKVKQMEIQLEEDYEERQSIMREKKNLERRVQELMDKPLASDKDTEKRLRKDLKKTKALLKDAQTMLDRQNSTAPSGTKLKQLKNELEDATFATSSATKARQNLEAELSDLQAQSDLMMKAKSDAEERLSSANRDKTELESKLEDQEEDFNDLLKKHRALIHQMSNEQAKINEHLETIADLTTEKQDLQEKVSELQGKMDFLSESMVDRTVVNRLESKVRELDAKLDLEQTTKNKLENQVERLRDSLDRSNSDHSSVQQKEMRGQEATRKLQREIRELREEQAEIQRKESEATQKKHELELEVESVQSSHDQVQSDLKLAFKRIADLQRAVEDGIGSDSDSGTPGSDSDDSDSDGDGYVPRYSQYSSNRSSRLSSLSSVDSSQYTTRRTRVYSSTSEKSDDVRRRSRPLLKNGSGKYVINPGSSDEEDVDELGARSTSRPSSMYSEDTVGSVELGDSNTNISLTSNSTIGGESSDGTKKKGFVINPDYM</sequence>
<feature type="compositionally biased region" description="Polar residues" evidence="3">
    <location>
        <begin position="1379"/>
        <end position="1389"/>
    </location>
</feature>
<evidence type="ECO:0000256" key="1">
    <source>
        <dbReference type="ARBA" id="ARBA00023054"/>
    </source>
</evidence>
<dbReference type="GO" id="GO:0016460">
    <property type="term" value="C:myosin II complex"/>
    <property type="evidence" value="ECO:0000318"/>
    <property type="project" value="GO_Central"/>
</dbReference>
<feature type="region of interest" description="Disordered" evidence="3">
    <location>
        <begin position="1065"/>
        <end position="1088"/>
    </location>
</feature>
<dbReference type="PANTHER" id="PTHR45615:SF36">
    <property type="entry name" value="MYOSIN HEAVY CHAIN-LIKE, ISOFORM B-RELATED"/>
    <property type="match status" value="1"/>
</dbReference>
<dbReference type="GeneID" id="588253"/>
<evidence type="ECO:0000259" key="4">
    <source>
        <dbReference type="Pfam" id="PF01576"/>
    </source>
</evidence>
<feature type="region of interest" description="Disordered" evidence="3">
    <location>
        <begin position="174"/>
        <end position="281"/>
    </location>
</feature>
<feature type="compositionally biased region" description="Basic and acidic residues" evidence="3">
    <location>
        <begin position="10"/>
        <end position="21"/>
    </location>
</feature>
<feature type="domain" description="Myosin tail" evidence="4">
    <location>
        <begin position="602"/>
        <end position="1013"/>
    </location>
</feature>
<proteinExistence type="predicted"/>
<feature type="region of interest" description="Disordered" evidence="3">
    <location>
        <begin position="1276"/>
        <end position="1433"/>
    </location>
</feature>
<feature type="region of interest" description="Disordered" evidence="3">
    <location>
        <begin position="470"/>
        <end position="493"/>
    </location>
</feature>
<dbReference type="OMA" id="ETHANSM"/>
<feature type="compositionally biased region" description="Basic and acidic residues" evidence="3">
    <location>
        <begin position="482"/>
        <end position="491"/>
    </location>
</feature>
<dbReference type="GO" id="GO:0032982">
    <property type="term" value="C:myosin filament"/>
    <property type="evidence" value="ECO:0000318"/>
    <property type="project" value="GO_Central"/>
</dbReference>
<dbReference type="SMART" id="SM00015">
    <property type="entry name" value="IQ"/>
    <property type="match status" value="2"/>
</dbReference>
<feature type="region of interest" description="Disordered" evidence="3">
    <location>
        <begin position="7"/>
        <end position="110"/>
    </location>
</feature>
<dbReference type="InterPro" id="IPR002928">
    <property type="entry name" value="Myosin_tail"/>
</dbReference>
<feature type="compositionally biased region" description="Basic and acidic residues" evidence="3">
    <location>
        <begin position="125"/>
        <end position="142"/>
    </location>
</feature>
<feature type="compositionally biased region" description="Low complexity" evidence="3">
    <location>
        <begin position="1401"/>
        <end position="1413"/>
    </location>
</feature>
<dbReference type="SUPFAM" id="SSF90257">
    <property type="entry name" value="Myosin rod fragments"/>
    <property type="match status" value="1"/>
</dbReference>
<evidence type="ECO:0000313" key="6">
    <source>
        <dbReference type="Proteomes" id="UP000007110"/>
    </source>
</evidence>
<feature type="region of interest" description="Disordered" evidence="3">
    <location>
        <begin position="1181"/>
        <end position="1213"/>
    </location>
</feature>
<dbReference type="InterPro" id="IPR027417">
    <property type="entry name" value="P-loop_NTPase"/>
</dbReference>
<dbReference type="Pfam" id="PF00612">
    <property type="entry name" value="IQ"/>
    <property type="match status" value="1"/>
</dbReference>
<feature type="region of interest" description="Disordered" evidence="3">
    <location>
        <begin position="125"/>
        <end position="150"/>
    </location>
</feature>
<evidence type="ECO:0000256" key="3">
    <source>
        <dbReference type="SAM" id="MobiDB-lite"/>
    </source>
</evidence>
<protein>
    <recommendedName>
        <fullName evidence="4">Myosin tail domain-containing protein</fullName>
    </recommendedName>
</protein>
<reference evidence="6" key="1">
    <citation type="submission" date="2015-02" db="EMBL/GenBank/DDBJ databases">
        <title>Genome sequencing for Strongylocentrotus purpuratus.</title>
        <authorList>
            <person name="Murali S."/>
            <person name="Liu Y."/>
            <person name="Vee V."/>
            <person name="English A."/>
            <person name="Wang M."/>
            <person name="Skinner E."/>
            <person name="Han Y."/>
            <person name="Muzny D.M."/>
            <person name="Worley K.C."/>
            <person name="Gibbs R.A."/>
        </authorList>
    </citation>
    <scope>NUCLEOTIDE SEQUENCE</scope>
</reference>
<keyword evidence="6" id="KW-1185">Reference proteome</keyword>
<dbReference type="PROSITE" id="PS50096">
    <property type="entry name" value="IQ"/>
    <property type="match status" value="1"/>
</dbReference>
<feature type="coiled-coil region" evidence="2">
    <location>
        <begin position="587"/>
        <end position="684"/>
    </location>
</feature>
<dbReference type="OrthoDB" id="2914378at2759"/>
<dbReference type="InterPro" id="IPR000048">
    <property type="entry name" value="IQ_motif_EF-hand-BS"/>
</dbReference>
<feature type="compositionally biased region" description="Basic and acidic residues" evidence="3">
    <location>
        <begin position="62"/>
        <end position="82"/>
    </location>
</feature>
<dbReference type="GO" id="GO:0051015">
    <property type="term" value="F:actin filament binding"/>
    <property type="evidence" value="ECO:0000318"/>
    <property type="project" value="GO_Central"/>
</dbReference>
<accession>A0A7M7T230</accession>
<reference evidence="5" key="2">
    <citation type="submission" date="2021-01" db="UniProtKB">
        <authorList>
            <consortium name="EnsemblMetazoa"/>
        </authorList>
    </citation>
    <scope>IDENTIFICATION</scope>
</reference>
<dbReference type="PANTHER" id="PTHR45615">
    <property type="entry name" value="MYOSIN HEAVY CHAIN, NON-MUSCLE"/>
    <property type="match status" value="1"/>
</dbReference>
<name>A0A7M7T230_STRPU</name>
<dbReference type="KEGG" id="spu:588253"/>